<feature type="domain" description="Transglycosylase SLT" evidence="3">
    <location>
        <begin position="155"/>
        <end position="230"/>
    </location>
</feature>
<protein>
    <submittedName>
        <fullName evidence="4">Lytic transglycosylase domain-containing protein</fullName>
    </submittedName>
</protein>
<evidence type="ECO:0000259" key="3">
    <source>
        <dbReference type="Pfam" id="PF01464"/>
    </source>
</evidence>
<sequence>MIHNLILPAQTTGRPNSSQKESGRVRAQKRKADTLTKLIHVTAGIGLMAIFLLAALFLNPELATKFHAISPFGSNPTIEAEASSNPDLSMLMATPELIAKNGEQELTNDSTPTAPSKFIGDQRQQALVTNWLSKRYRVANDAIDMLVSASYLTAKDTKLDPLLILSVIAIESRFNPFSESPVGAQGLMQVMSRVHKDRFNELGGVKAALNPVANIKVGATILRDCIKAAGSIEGGLKRYVGATDNESDGGYGNLVLAEYRRLKDVAAGKSVSVFSTTAKPANTTRTVENNAEKLNDEVTSNKTHAPENETVAGL</sequence>
<feature type="transmembrane region" description="Helical" evidence="2">
    <location>
        <begin position="38"/>
        <end position="58"/>
    </location>
</feature>
<organism evidence="4 5">
    <name type="scientific">Undibacterium cyanobacteriorum</name>
    <dbReference type="NCBI Taxonomy" id="3073561"/>
    <lineage>
        <taxon>Bacteria</taxon>
        <taxon>Pseudomonadati</taxon>
        <taxon>Pseudomonadota</taxon>
        <taxon>Betaproteobacteria</taxon>
        <taxon>Burkholderiales</taxon>
        <taxon>Oxalobacteraceae</taxon>
        <taxon>Undibacterium</taxon>
    </lineage>
</organism>
<dbReference type="Proteomes" id="UP001181355">
    <property type="component" value="Chromosome"/>
</dbReference>
<gene>
    <name evidence="4" type="ORF">RF679_10580</name>
</gene>
<accession>A0ABY9RG57</accession>
<proteinExistence type="predicted"/>
<keyword evidence="2" id="KW-0812">Transmembrane</keyword>
<feature type="region of interest" description="Disordered" evidence="1">
    <location>
        <begin position="294"/>
        <end position="314"/>
    </location>
</feature>
<reference evidence="4" key="1">
    <citation type="submission" date="2023-09" db="EMBL/GenBank/DDBJ databases">
        <title>Undibacterium sp. 20NA77.5 isolated from freshwater.</title>
        <authorList>
            <person name="Le V."/>
            <person name="Ko S.-R."/>
            <person name="Ahn C.-Y."/>
            <person name="Oh H.-M."/>
        </authorList>
    </citation>
    <scope>NUCLEOTIDE SEQUENCE</scope>
    <source>
        <strain evidence="4">20NA77.5</strain>
    </source>
</reference>
<evidence type="ECO:0000256" key="2">
    <source>
        <dbReference type="SAM" id="Phobius"/>
    </source>
</evidence>
<dbReference type="RefSeq" id="WP_309480607.1">
    <property type="nucleotide sequence ID" value="NZ_CP133720.1"/>
</dbReference>
<evidence type="ECO:0000313" key="4">
    <source>
        <dbReference type="EMBL" id="WMW79106.1"/>
    </source>
</evidence>
<keyword evidence="2" id="KW-0472">Membrane</keyword>
<name>A0ABY9RG57_9BURK</name>
<evidence type="ECO:0000256" key="1">
    <source>
        <dbReference type="SAM" id="MobiDB-lite"/>
    </source>
</evidence>
<dbReference type="InterPro" id="IPR023346">
    <property type="entry name" value="Lysozyme-like_dom_sf"/>
</dbReference>
<dbReference type="Pfam" id="PF01464">
    <property type="entry name" value="SLT"/>
    <property type="match status" value="1"/>
</dbReference>
<dbReference type="CDD" id="cd00254">
    <property type="entry name" value="LT-like"/>
    <property type="match status" value="1"/>
</dbReference>
<dbReference type="SUPFAM" id="SSF53955">
    <property type="entry name" value="Lysozyme-like"/>
    <property type="match status" value="1"/>
</dbReference>
<dbReference type="EMBL" id="CP133720">
    <property type="protein sequence ID" value="WMW79106.1"/>
    <property type="molecule type" value="Genomic_DNA"/>
</dbReference>
<feature type="region of interest" description="Disordered" evidence="1">
    <location>
        <begin position="1"/>
        <end position="29"/>
    </location>
</feature>
<keyword evidence="5" id="KW-1185">Reference proteome</keyword>
<keyword evidence="2" id="KW-1133">Transmembrane helix</keyword>
<dbReference type="InterPro" id="IPR008258">
    <property type="entry name" value="Transglycosylase_SLT_dom_1"/>
</dbReference>
<dbReference type="Gene3D" id="1.10.530.10">
    <property type="match status" value="1"/>
</dbReference>
<feature type="compositionally biased region" description="Polar residues" evidence="1">
    <location>
        <begin position="9"/>
        <end position="20"/>
    </location>
</feature>
<evidence type="ECO:0000313" key="5">
    <source>
        <dbReference type="Proteomes" id="UP001181355"/>
    </source>
</evidence>